<name>A0ABR2U1A1_9ROSI</name>
<proteinExistence type="predicted"/>
<reference evidence="1 2" key="1">
    <citation type="journal article" date="2024" name="G3 (Bethesda)">
        <title>Genome assembly of Hibiscus sabdariffa L. provides insights into metabolisms of medicinal natural products.</title>
        <authorList>
            <person name="Kim T."/>
        </authorList>
    </citation>
    <scope>NUCLEOTIDE SEQUENCE [LARGE SCALE GENOMIC DNA]</scope>
    <source>
        <strain evidence="1">TK-2024</strain>
        <tissue evidence="1">Old leaves</tissue>
    </source>
</reference>
<protein>
    <submittedName>
        <fullName evidence="1">Uncharacterized protein</fullName>
    </submittedName>
</protein>
<evidence type="ECO:0000313" key="2">
    <source>
        <dbReference type="Proteomes" id="UP001396334"/>
    </source>
</evidence>
<dbReference type="Proteomes" id="UP001396334">
    <property type="component" value="Unassembled WGS sequence"/>
</dbReference>
<evidence type="ECO:0000313" key="1">
    <source>
        <dbReference type="EMBL" id="KAK9043480.1"/>
    </source>
</evidence>
<sequence>MHGTAVNCLDNLSSGFKNVEYCCQVFKYPVSGFEGSSADLIVFCSSSTTCEVLQQIRSLSQTVCISPSFDNRRGQIVFSLKIFHKIEHDQAIIDGRFQGWGEGKESGFRYGGNNMFRCTC</sequence>
<keyword evidence="2" id="KW-1185">Reference proteome</keyword>
<organism evidence="1 2">
    <name type="scientific">Hibiscus sabdariffa</name>
    <name type="common">roselle</name>
    <dbReference type="NCBI Taxonomy" id="183260"/>
    <lineage>
        <taxon>Eukaryota</taxon>
        <taxon>Viridiplantae</taxon>
        <taxon>Streptophyta</taxon>
        <taxon>Embryophyta</taxon>
        <taxon>Tracheophyta</taxon>
        <taxon>Spermatophyta</taxon>
        <taxon>Magnoliopsida</taxon>
        <taxon>eudicotyledons</taxon>
        <taxon>Gunneridae</taxon>
        <taxon>Pentapetalae</taxon>
        <taxon>rosids</taxon>
        <taxon>malvids</taxon>
        <taxon>Malvales</taxon>
        <taxon>Malvaceae</taxon>
        <taxon>Malvoideae</taxon>
        <taxon>Hibiscus</taxon>
    </lineage>
</organism>
<accession>A0ABR2U1A1</accession>
<gene>
    <name evidence="1" type="ORF">V6N11_071821</name>
</gene>
<comment type="caution">
    <text evidence="1">The sequence shown here is derived from an EMBL/GenBank/DDBJ whole genome shotgun (WGS) entry which is preliminary data.</text>
</comment>
<dbReference type="EMBL" id="JBBPBN010000003">
    <property type="protein sequence ID" value="KAK9043480.1"/>
    <property type="molecule type" value="Genomic_DNA"/>
</dbReference>